<sequence>VESQLEAVFGKALNTDIIVEVFTGFVSLANLDHTKRLKTCIKDFRTLYNSQSTEEHVTSITLLIKFIHKQQHPRRISFMFDFLETCIQDGFLLPRPVLDQLQGAELVHTNRLHWCRTYEVIRKFVHMVDYKGCRNLLHSMVLKMTQIPQSVWIEEKQQVDAICSTIQLLLDPEACLLPGYLAVNEIRQNMQDDLLDAPWFQPLLGKLTEFIDRFRATATMVSTTARWMLLPVVDHAFYQLPSTWKLEADTLRFQLKKQLPYRPEMYQRQHRLLNYILDQTYSRDMVLQVLGMQKHQKQRCEALEMGLVDLMFSTVKKCSTFEDKSNIQHLMWQHVACQVIYFVLYQLASFPHIVEDLHTKLAASEELRDQCIQGGRDYIMWVLLQFISGSIQKNPLSDFLSVIKLVNLLYPEKQPLELPEMKSHSCTISFAAVCNLVHLNRKAQDRNQQWNIPVALHNQHECIKQCLKTTSINLKDSQVALISNACSSNTEMFNMAVSVLVESVFGDTSSTSPMPGNNCVAFNKTVPCSMDLLDTLTVHTKMSMLHSISTKIQKFAQAKSSVGLAPALVETYSRLLIYYEIETLGIKILVSQVVPKVYEYRAWGILNTLLELMSYRMHHIQPNYRIQLLTHLHTLANSPHANQRQLHLRLESTALKLIMGFDNFGIKPQLVRMFNEQKQSIVSQKSEELNRVLVLTLARSIHITVFPFKFSGAESISGSWCTDILKAVMSATPHRWPQQTLACFPQSIQDFFNHSNVTVEPLNKKQLKTNVEQEYINSSGSSLTEADALNHFSQPGTPPYYLCLLWKVLFEEKKLSSTSYKVLERIGASQLSQHVRKFSDFLVYEFSVLEGGSDVKICANVLQDMVWKYNIVFLDRLILCLALRSSEANDVQVAFFIIQYLLIKPDDFLNRVRSFDHDVENLDHWMQDDWHAKHMAYHQKFPEHYFFEGLVAHCSSPEQPNATGEKPQPTYLPTYFCNITLRFLPVLDIVIHRCLELPPSSKSLETLLEHLGLLYKFHDQPVTYLFNTLHYYESKLRGRHLLKKKLVSTIIGAITKNKPPGWILSETFMDYLQQPNDQQWQPDSVYYCQLIQRLATSPVGGKMTSSFSSRDWRFNEFPNASSHALHVTCVEALALPLPGEQVGQALMDVVLKTQSFVEREQSLPWLNAVALVLTALPEIYWKPLHQNILKMLQCPTLTADIEPGSSYPYHILSYSNQQLSFTDMPCTRLLALTHVVWHHMSIGQLSLVSQFLKEEAKPLIETELQLLYIFHLIGPYFPRFQLERTRCMMDVAQLLYNILLRVSKHSSEIHFADEIADFLYHVKYMHIGVAINDRVEEVVVQLQPKLRKRLQFITQAPASSAARQQSAQVHSNTTTEKM</sequence>
<dbReference type="InterPro" id="IPR021629">
    <property type="entry name" value="Mediator_Med23"/>
</dbReference>
<reference evidence="8" key="2">
    <citation type="journal article" date="2008" name="Genome Biol.">
        <title>Improved genome assembly and evidence-based global gene model set for the chordate Ciona intestinalis: new insight into intron and operon populations.</title>
        <authorList>
            <person name="Satou Y."/>
            <person name="Mineta K."/>
            <person name="Ogasawara M."/>
            <person name="Sasakura Y."/>
            <person name="Shoguchi E."/>
            <person name="Ueno K."/>
            <person name="Yamada L."/>
            <person name="Matsumoto J."/>
            <person name="Wasserscheid J."/>
            <person name="Dewar K."/>
            <person name="Wiley G.B."/>
            <person name="Macmil S.L."/>
            <person name="Roe B.A."/>
            <person name="Zeller R.W."/>
            <person name="Hastings K.E."/>
            <person name="Lemaire P."/>
            <person name="Lindquist E."/>
            <person name="Endo T."/>
            <person name="Hotta K."/>
            <person name="Inaba K."/>
        </authorList>
    </citation>
    <scope>NUCLEOTIDE SEQUENCE [LARGE SCALE GENOMIC DNA]</scope>
    <source>
        <strain evidence="8">wild type</strain>
    </source>
</reference>
<dbReference type="OMA" id="QKHQKQR"/>
<evidence type="ECO:0000256" key="3">
    <source>
        <dbReference type="ARBA" id="ARBA00019696"/>
    </source>
</evidence>
<protein>
    <recommendedName>
        <fullName evidence="3">Mediator of RNA polymerase II transcription subunit 23</fullName>
    </recommendedName>
    <alternativeName>
        <fullName evidence="7">Mediator complex subunit 23</fullName>
    </alternativeName>
</protein>
<evidence type="ECO:0000256" key="1">
    <source>
        <dbReference type="ARBA" id="ARBA00004123"/>
    </source>
</evidence>
<comment type="similarity">
    <text evidence="2">Belongs to the Mediator complex subunit 23 family.</text>
</comment>
<dbReference type="STRING" id="7719.ENSCINP00000002945"/>
<dbReference type="GO" id="GO:0005667">
    <property type="term" value="C:transcription regulator complex"/>
    <property type="evidence" value="ECO:0000318"/>
    <property type="project" value="GO_Central"/>
</dbReference>
<evidence type="ECO:0000256" key="4">
    <source>
        <dbReference type="ARBA" id="ARBA00023015"/>
    </source>
</evidence>
<keyword evidence="4" id="KW-0805">Transcription regulation</keyword>
<dbReference type="FunCoup" id="F6THF9">
    <property type="interactions" value="724"/>
</dbReference>
<dbReference type="GO" id="GO:0006357">
    <property type="term" value="P:regulation of transcription by RNA polymerase II"/>
    <property type="evidence" value="ECO:0000318"/>
    <property type="project" value="GO_Central"/>
</dbReference>
<dbReference type="PANTHER" id="PTHR12691">
    <property type="entry name" value="MEDIATOR OF RNA POLYMERASE II TRANSCRIPTION SUBUNIT 23"/>
    <property type="match status" value="1"/>
</dbReference>
<keyword evidence="5" id="KW-0804">Transcription</keyword>
<dbReference type="PANTHER" id="PTHR12691:SF10">
    <property type="entry name" value="MEDIATOR OF RNA POLYMERASE II TRANSCRIPTION SUBUNIT 23"/>
    <property type="match status" value="1"/>
</dbReference>
<organism evidence="8 9">
    <name type="scientific">Ciona intestinalis</name>
    <name type="common">Transparent sea squirt</name>
    <name type="synonym">Ascidia intestinalis</name>
    <dbReference type="NCBI Taxonomy" id="7719"/>
    <lineage>
        <taxon>Eukaryota</taxon>
        <taxon>Metazoa</taxon>
        <taxon>Chordata</taxon>
        <taxon>Tunicata</taxon>
        <taxon>Ascidiacea</taxon>
        <taxon>Phlebobranchia</taxon>
        <taxon>Cionidae</taxon>
        <taxon>Ciona</taxon>
    </lineage>
</organism>
<proteinExistence type="inferred from homology"/>
<dbReference type="EMBL" id="EAAA01001962">
    <property type="status" value="NOT_ANNOTATED_CDS"/>
    <property type="molecule type" value="Genomic_DNA"/>
</dbReference>
<dbReference type="InParanoid" id="F6THF9"/>
<reference evidence="8" key="4">
    <citation type="submission" date="2025-09" db="UniProtKB">
        <authorList>
            <consortium name="Ensembl"/>
        </authorList>
    </citation>
    <scope>IDENTIFICATION</scope>
</reference>
<dbReference type="GO" id="GO:0016592">
    <property type="term" value="C:mediator complex"/>
    <property type="evidence" value="ECO:0000318"/>
    <property type="project" value="GO_Central"/>
</dbReference>
<evidence type="ECO:0000256" key="6">
    <source>
        <dbReference type="ARBA" id="ARBA00023242"/>
    </source>
</evidence>
<keyword evidence="9" id="KW-1185">Reference proteome</keyword>
<comment type="subcellular location">
    <subcellularLocation>
        <location evidence="1">Nucleus</location>
    </subcellularLocation>
</comment>
<reference evidence="9" key="1">
    <citation type="journal article" date="2002" name="Science">
        <title>The draft genome of Ciona intestinalis: insights into chordate and vertebrate origins.</title>
        <authorList>
            <person name="Dehal P."/>
            <person name="Satou Y."/>
            <person name="Campbell R.K."/>
            <person name="Chapman J."/>
            <person name="Degnan B."/>
            <person name="De Tomaso A."/>
            <person name="Davidson B."/>
            <person name="Di Gregorio A."/>
            <person name="Gelpke M."/>
            <person name="Goodstein D.M."/>
            <person name="Harafuji N."/>
            <person name="Hastings K.E."/>
            <person name="Ho I."/>
            <person name="Hotta K."/>
            <person name="Huang W."/>
            <person name="Kawashima T."/>
            <person name="Lemaire P."/>
            <person name="Martinez D."/>
            <person name="Meinertzhagen I.A."/>
            <person name="Necula S."/>
            <person name="Nonaka M."/>
            <person name="Putnam N."/>
            <person name="Rash S."/>
            <person name="Saiga H."/>
            <person name="Satake M."/>
            <person name="Terry A."/>
            <person name="Yamada L."/>
            <person name="Wang H.G."/>
            <person name="Awazu S."/>
            <person name="Azumi K."/>
            <person name="Boore J."/>
            <person name="Branno M."/>
            <person name="Chin-Bow S."/>
            <person name="DeSantis R."/>
            <person name="Doyle S."/>
            <person name="Francino P."/>
            <person name="Keys D.N."/>
            <person name="Haga S."/>
            <person name="Hayashi H."/>
            <person name="Hino K."/>
            <person name="Imai K.S."/>
            <person name="Inaba K."/>
            <person name="Kano S."/>
            <person name="Kobayashi K."/>
            <person name="Kobayashi M."/>
            <person name="Lee B.I."/>
            <person name="Makabe K.W."/>
            <person name="Manohar C."/>
            <person name="Matassi G."/>
            <person name="Medina M."/>
            <person name="Mochizuki Y."/>
            <person name="Mount S."/>
            <person name="Morishita T."/>
            <person name="Miura S."/>
            <person name="Nakayama A."/>
            <person name="Nishizaka S."/>
            <person name="Nomoto H."/>
            <person name="Ohta F."/>
            <person name="Oishi K."/>
            <person name="Rigoutsos I."/>
            <person name="Sano M."/>
            <person name="Sasaki A."/>
            <person name="Sasakura Y."/>
            <person name="Shoguchi E."/>
            <person name="Shin-i T."/>
            <person name="Spagnuolo A."/>
            <person name="Stainier D."/>
            <person name="Suzuki M.M."/>
            <person name="Tassy O."/>
            <person name="Takatori N."/>
            <person name="Tokuoka M."/>
            <person name="Yagi K."/>
            <person name="Yoshizaki F."/>
            <person name="Wada S."/>
            <person name="Zhang C."/>
            <person name="Hyatt P.D."/>
            <person name="Larimer F."/>
            <person name="Detter C."/>
            <person name="Doggett N."/>
            <person name="Glavina T."/>
            <person name="Hawkins T."/>
            <person name="Richardson P."/>
            <person name="Lucas S."/>
            <person name="Kohara Y."/>
            <person name="Levine M."/>
            <person name="Satoh N."/>
            <person name="Rokhsar D.S."/>
        </authorList>
    </citation>
    <scope>NUCLEOTIDE SEQUENCE [LARGE SCALE GENOMIC DNA]</scope>
</reference>
<dbReference type="Pfam" id="PF11573">
    <property type="entry name" value="Med23"/>
    <property type="match status" value="1"/>
</dbReference>
<dbReference type="GeneTree" id="ENSGT00390000010380"/>
<reference evidence="8" key="3">
    <citation type="submission" date="2025-08" db="UniProtKB">
        <authorList>
            <consortium name="Ensembl"/>
        </authorList>
    </citation>
    <scope>IDENTIFICATION</scope>
</reference>
<dbReference type="Proteomes" id="UP000008144">
    <property type="component" value="Chromosome 4"/>
</dbReference>
<dbReference type="HOGENOM" id="CLU_002773_0_0_1"/>
<evidence type="ECO:0000256" key="5">
    <source>
        <dbReference type="ARBA" id="ARBA00023163"/>
    </source>
</evidence>
<evidence type="ECO:0000313" key="9">
    <source>
        <dbReference type="Proteomes" id="UP000008144"/>
    </source>
</evidence>
<name>F6THF9_CIOIN</name>
<dbReference type="Ensembl" id="ENSCINT00000002945.3">
    <property type="protein sequence ID" value="ENSCINP00000002945.3"/>
    <property type="gene ID" value="ENSCING00000001495.3"/>
</dbReference>
<evidence type="ECO:0000256" key="2">
    <source>
        <dbReference type="ARBA" id="ARBA00010222"/>
    </source>
</evidence>
<accession>F6THF9</accession>
<evidence type="ECO:0000256" key="7">
    <source>
        <dbReference type="ARBA" id="ARBA00031961"/>
    </source>
</evidence>
<keyword evidence="6" id="KW-0539">Nucleus</keyword>
<dbReference type="GO" id="GO:0010628">
    <property type="term" value="P:positive regulation of gene expression"/>
    <property type="evidence" value="ECO:0000318"/>
    <property type="project" value="GO_Central"/>
</dbReference>
<evidence type="ECO:0000313" key="8">
    <source>
        <dbReference type="Ensembl" id="ENSCINP00000002945.3"/>
    </source>
</evidence>